<dbReference type="EMBL" id="FQVN01000005">
    <property type="protein sequence ID" value="SHF82887.1"/>
    <property type="molecule type" value="Genomic_DNA"/>
</dbReference>
<dbReference type="RefSeq" id="WP_073484172.1">
    <property type="nucleotide sequence ID" value="NZ_FQVN01000005.1"/>
</dbReference>
<organism evidence="4 5">
    <name type="scientific">Streptoalloteichus hindustanus</name>
    <dbReference type="NCBI Taxonomy" id="2017"/>
    <lineage>
        <taxon>Bacteria</taxon>
        <taxon>Bacillati</taxon>
        <taxon>Actinomycetota</taxon>
        <taxon>Actinomycetes</taxon>
        <taxon>Pseudonocardiales</taxon>
        <taxon>Pseudonocardiaceae</taxon>
        <taxon>Streptoalloteichus</taxon>
    </lineage>
</organism>
<keyword evidence="1 4" id="KW-0808">Transferase</keyword>
<keyword evidence="5" id="KW-1185">Reference proteome</keyword>
<dbReference type="InterPro" id="IPR000182">
    <property type="entry name" value="GNAT_dom"/>
</dbReference>
<evidence type="ECO:0000256" key="1">
    <source>
        <dbReference type="ARBA" id="ARBA00022679"/>
    </source>
</evidence>
<evidence type="ECO:0000259" key="3">
    <source>
        <dbReference type="PROSITE" id="PS51186"/>
    </source>
</evidence>
<dbReference type="AlphaFoldDB" id="A0A1M5EUL1"/>
<dbReference type="Proteomes" id="UP000184501">
    <property type="component" value="Unassembled WGS sequence"/>
</dbReference>
<evidence type="ECO:0000313" key="4">
    <source>
        <dbReference type="EMBL" id="SHF82887.1"/>
    </source>
</evidence>
<sequence>MGIRIRDAVADDLPAVISTDSVAAADDGTRGSEIREWVARGAARVAETEGEIVGYCVMEDTFFGHGFVSMLMVAAHVRGRGVGAGLLDDARRRRRTAKLFTSTNLSNHPMRRLLARSGWRSAGVVYGLDEGDPELVFLAPAGPAGE</sequence>
<name>A0A1M5EUL1_STRHI</name>
<dbReference type="GO" id="GO:0016747">
    <property type="term" value="F:acyltransferase activity, transferring groups other than amino-acyl groups"/>
    <property type="evidence" value="ECO:0007669"/>
    <property type="project" value="InterPro"/>
</dbReference>
<dbReference type="Pfam" id="PF00583">
    <property type="entry name" value="Acetyltransf_1"/>
    <property type="match status" value="1"/>
</dbReference>
<evidence type="ECO:0000313" key="5">
    <source>
        <dbReference type="Proteomes" id="UP000184501"/>
    </source>
</evidence>
<evidence type="ECO:0000256" key="2">
    <source>
        <dbReference type="ARBA" id="ARBA00023315"/>
    </source>
</evidence>
<gene>
    <name evidence="4" type="ORF">SAMN05444320_105143</name>
</gene>
<reference evidence="4 5" key="1">
    <citation type="submission" date="2016-11" db="EMBL/GenBank/DDBJ databases">
        <authorList>
            <person name="Jaros S."/>
            <person name="Januszkiewicz K."/>
            <person name="Wedrychowicz H."/>
        </authorList>
    </citation>
    <scope>NUCLEOTIDE SEQUENCE [LARGE SCALE GENOMIC DNA]</scope>
    <source>
        <strain evidence="4 5">DSM 44523</strain>
    </source>
</reference>
<keyword evidence="2" id="KW-0012">Acyltransferase</keyword>
<dbReference type="STRING" id="2017.SAMN05444320_105143"/>
<dbReference type="PROSITE" id="PS51186">
    <property type="entry name" value="GNAT"/>
    <property type="match status" value="1"/>
</dbReference>
<dbReference type="InterPro" id="IPR050832">
    <property type="entry name" value="Bact_Acetyltransf"/>
</dbReference>
<dbReference type="OrthoDB" id="5638018at2"/>
<dbReference type="SUPFAM" id="SSF55729">
    <property type="entry name" value="Acyl-CoA N-acyltransferases (Nat)"/>
    <property type="match status" value="1"/>
</dbReference>
<feature type="domain" description="N-acetyltransferase" evidence="3">
    <location>
        <begin position="3"/>
        <end position="140"/>
    </location>
</feature>
<proteinExistence type="predicted"/>
<dbReference type="InterPro" id="IPR016181">
    <property type="entry name" value="Acyl_CoA_acyltransferase"/>
</dbReference>
<dbReference type="Gene3D" id="3.40.630.30">
    <property type="match status" value="1"/>
</dbReference>
<dbReference type="PANTHER" id="PTHR43877:SF2">
    <property type="entry name" value="AMINOALKYLPHOSPHONATE N-ACETYLTRANSFERASE-RELATED"/>
    <property type="match status" value="1"/>
</dbReference>
<accession>A0A1M5EUL1</accession>
<protein>
    <submittedName>
        <fullName evidence="4">Acetyltransferase (GNAT) family protein</fullName>
    </submittedName>
</protein>
<dbReference type="CDD" id="cd04301">
    <property type="entry name" value="NAT_SF"/>
    <property type="match status" value="1"/>
</dbReference>
<dbReference type="PANTHER" id="PTHR43877">
    <property type="entry name" value="AMINOALKYLPHOSPHONATE N-ACETYLTRANSFERASE-RELATED-RELATED"/>
    <property type="match status" value="1"/>
</dbReference>